<dbReference type="Pfam" id="PF05368">
    <property type="entry name" value="NmrA"/>
    <property type="match status" value="1"/>
</dbReference>
<comment type="similarity">
    <text evidence="1">Belongs to the NmrA-type oxidoreductase family.</text>
</comment>
<dbReference type="InterPro" id="IPR008030">
    <property type="entry name" value="NmrA-like"/>
</dbReference>
<dbReference type="SUPFAM" id="SSF51735">
    <property type="entry name" value="NAD(P)-binding Rossmann-fold domains"/>
    <property type="match status" value="1"/>
</dbReference>
<dbReference type="EMBL" id="AMWN01000003">
    <property type="protein sequence ID" value="EXJ90191.1"/>
    <property type="molecule type" value="Genomic_DNA"/>
</dbReference>
<dbReference type="CDD" id="cd05251">
    <property type="entry name" value="NmrA_like_SDR_a"/>
    <property type="match status" value="1"/>
</dbReference>
<dbReference type="InterPro" id="IPR036291">
    <property type="entry name" value="NAD(P)-bd_dom_sf"/>
</dbReference>
<evidence type="ECO:0000256" key="1">
    <source>
        <dbReference type="ARBA" id="ARBA00006328"/>
    </source>
</evidence>
<evidence type="ECO:0000259" key="3">
    <source>
        <dbReference type="Pfam" id="PF05368"/>
    </source>
</evidence>
<feature type="domain" description="NmrA-like" evidence="3">
    <location>
        <begin position="4"/>
        <end position="320"/>
    </location>
</feature>
<keyword evidence="5" id="KW-1185">Reference proteome</keyword>
<evidence type="ECO:0000313" key="5">
    <source>
        <dbReference type="Proteomes" id="UP000019484"/>
    </source>
</evidence>
<dbReference type="AlphaFoldDB" id="W9YLR7"/>
<reference evidence="4 5" key="1">
    <citation type="submission" date="2013-03" db="EMBL/GenBank/DDBJ databases">
        <title>The Genome Sequence of Capronia coronata CBS 617.96.</title>
        <authorList>
            <consortium name="The Broad Institute Genomics Platform"/>
            <person name="Cuomo C."/>
            <person name="de Hoog S."/>
            <person name="Gorbushina A."/>
            <person name="Walker B."/>
            <person name="Young S.K."/>
            <person name="Zeng Q."/>
            <person name="Gargeya S."/>
            <person name="Fitzgerald M."/>
            <person name="Haas B."/>
            <person name="Abouelleil A."/>
            <person name="Allen A.W."/>
            <person name="Alvarado L."/>
            <person name="Arachchi H.M."/>
            <person name="Berlin A.M."/>
            <person name="Chapman S.B."/>
            <person name="Gainer-Dewar J."/>
            <person name="Goldberg J."/>
            <person name="Griggs A."/>
            <person name="Gujja S."/>
            <person name="Hansen M."/>
            <person name="Howarth C."/>
            <person name="Imamovic A."/>
            <person name="Ireland A."/>
            <person name="Larimer J."/>
            <person name="McCowan C."/>
            <person name="Murphy C."/>
            <person name="Pearson M."/>
            <person name="Poon T.W."/>
            <person name="Priest M."/>
            <person name="Roberts A."/>
            <person name="Saif S."/>
            <person name="Shea T."/>
            <person name="Sisk P."/>
            <person name="Sykes S."/>
            <person name="Wortman J."/>
            <person name="Nusbaum C."/>
            <person name="Birren B."/>
        </authorList>
    </citation>
    <scope>NUCLEOTIDE SEQUENCE [LARGE SCALE GENOMIC DNA]</scope>
    <source>
        <strain evidence="4 5">CBS 617.96</strain>
    </source>
</reference>
<proteinExistence type="inferred from homology"/>
<keyword evidence="2" id="KW-0521">NADP</keyword>
<dbReference type="Gene3D" id="3.40.50.720">
    <property type="entry name" value="NAD(P)-binding Rossmann-like Domain"/>
    <property type="match status" value="1"/>
</dbReference>
<dbReference type="Gene3D" id="3.90.25.10">
    <property type="entry name" value="UDP-galactose 4-epimerase, domain 1"/>
    <property type="match status" value="1"/>
</dbReference>
<accession>W9YLR7</accession>
<dbReference type="PANTHER" id="PTHR42748">
    <property type="entry name" value="NITROGEN METABOLITE REPRESSION PROTEIN NMRA FAMILY MEMBER"/>
    <property type="match status" value="1"/>
</dbReference>
<dbReference type="HOGENOM" id="CLU_007383_8_6_1"/>
<evidence type="ECO:0000256" key="2">
    <source>
        <dbReference type="ARBA" id="ARBA00022857"/>
    </source>
</evidence>
<dbReference type="InterPro" id="IPR051164">
    <property type="entry name" value="NmrA-like_oxidored"/>
</dbReference>
<dbReference type="GO" id="GO:0005634">
    <property type="term" value="C:nucleus"/>
    <property type="evidence" value="ECO:0007669"/>
    <property type="project" value="TreeGrafter"/>
</dbReference>
<comment type="caution">
    <text evidence="4">The sequence shown here is derived from an EMBL/GenBank/DDBJ whole genome shotgun (WGS) entry which is preliminary data.</text>
</comment>
<name>W9YLR7_9EURO</name>
<protein>
    <recommendedName>
        <fullName evidence="3">NmrA-like domain-containing protein</fullName>
    </recommendedName>
</protein>
<dbReference type="GeneID" id="19158184"/>
<dbReference type="STRING" id="1182541.W9YLR7"/>
<organism evidence="4 5">
    <name type="scientific">Capronia coronata CBS 617.96</name>
    <dbReference type="NCBI Taxonomy" id="1182541"/>
    <lineage>
        <taxon>Eukaryota</taxon>
        <taxon>Fungi</taxon>
        <taxon>Dikarya</taxon>
        <taxon>Ascomycota</taxon>
        <taxon>Pezizomycotina</taxon>
        <taxon>Eurotiomycetes</taxon>
        <taxon>Chaetothyriomycetidae</taxon>
        <taxon>Chaetothyriales</taxon>
        <taxon>Herpotrichiellaceae</taxon>
        <taxon>Capronia</taxon>
    </lineage>
</organism>
<gene>
    <name evidence="4" type="ORF">A1O1_03290</name>
</gene>
<dbReference type="RefSeq" id="XP_007722385.1">
    <property type="nucleotide sequence ID" value="XM_007724195.1"/>
</dbReference>
<dbReference type="Proteomes" id="UP000019484">
    <property type="component" value="Unassembled WGS sequence"/>
</dbReference>
<dbReference type="eggNOG" id="ENOG502SHS9">
    <property type="taxonomic scope" value="Eukaryota"/>
</dbReference>
<dbReference type="OrthoDB" id="3358371at2759"/>
<dbReference type="PANTHER" id="PTHR42748:SF28">
    <property type="entry name" value="NMRA-LIKE DOMAIN-CONTAINING PROTEIN"/>
    <property type="match status" value="1"/>
</dbReference>
<evidence type="ECO:0000313" key="4">
    <source>
        <dbReference type="EMBL" id="EXJ90191.1"/>
    </source>
</evidence>
<sequence length="330" mass="36920">MSPKLIVVVGATGTQGGSVVDTFLKDPEWKVRGLTRNTSSASAEKLRTRGVEVVSANLGDPSSLVAAFAGADAIFSVTDFWGAFLDPANSSKPAPGQALVEWVYEYELQQGKNVLDAASQIPDLQRLVFSSLAHVSKWSRGKYTHVYHYDSKAMAVEYGRAAHPELWKKTSIIQLGYYLTNFLRMPQLVQITKDKEGVYNLASRLNPKTKLPMIATDEDTGLFVKALVDTEPGKNLITYREWMSLEEFIKVWSKVLGVKAKNVPFPDDFAWEGTPIELKRAIIEILAFCDEFGYQARDDPSVNHPKDLGIELKLGTVEEWIKKQDWSRFL</sequence>